<proteinExistence type="predicted"/>
<dbReference type="Proteomes" id="UP000789525">
    <property type="component" value="Unassembled WGS sequence"/>
</dbReference>
<evidence type="ECO:0000313" key="2">
    <source>
        <dbReference type="Proteomes" id="UP000789525"/>
    </source>
</evidence>
<feature type="non-terminal residue" evidence="1">
    <location>
        <position position="1"/>
    </location>
</feature>
<keyword evidence="2" id="KW-1185">Reference proteome</keyword>
<feature type="non-terminal residue" evidence="1">
    <location>
        <position position="135"/>
    </location>
</feature>
<comment type="caution">
    <text evidence="1">The sequence shown here is derived from an EMBL/GenBank/DDBJ whole genome shotgun (WGS) entry which is preliminary data.</text>
</comment>
<protein>
    <submittedName>
        <fullName evidence="1">1176_t:CDS:1</fullName>
    </submittedName>
</protein>
<name>A0ACA9R3Z4_9GLOM</name>
<reference evidence="1" key="1">
    <citation type="submission" date="2021-06" db="EMBL/GenBank/DDBJ databases">
        <authorList>
            <person name="Kallberg Y."/>
            <person name="Tangrot J."/>
            <person name="Rosling A."/>
        </authorList>
    </citation>
    <scope>NUCLEOTIDE SEQUENCE</scope>
    <source>
        <strain evidence="1">CL356</strain>
    </source>
</reference>
<dbReference type="EMBL" id="CAJVPT010068331">
    <property type="protein sequence ID" value="CAG8776326.1"/>
    <property type="molecule type" value="Genomic_DNA"/>
</dbReference>
<evidence type="ECO:0000313" key="1">
    <source>
        <dbReference type="EMBL" id="CAG8776326.1"/>
    </source>
</evidence>
<accession>A0ACA9R3Z4</accession>
<gene>
    <name evidence="1" type="ORF">ACOLOM_LOCUS14106</name>
</gene>
<organism evidence="1 2">
    <name type="scientific">Acaulospora colombiana</name>
    <dbReference type="NCBI Taxonomy" id="27376"/>
    <lineage>
        <taxon>Eukaryota</taxon>
        <taxon>Fungi</taxon>
        <taxon>Fungi incertae sedis</taxon>
        <taxon>Mucoromycota</taxon>
        <taxon>Glomeromycotina</taxon>
        <taxon>Glomeromycetes</taxon>
        <taxon>Diversisporales</taxon>
        <taxon>Acaulosporaceae</taxon>
        <taxon>Acaulospora</taxon>
    </lineage>
</organism>
<sequence length="135" mass="15921">EAVTWTPLSVKCAEFSFDRSQDLLCVPNPSVERIHRLLPSSSDEPNHHRSCGYRNQRPGRRYHNIRRDLVVRVYVWGAERRLASFSNQLDDIRSDDEYQALWIIECDPYLIPICRRCPDKNWETNVFSSRLAQKS</sequence>